<organism evidence="2 3">
    <name type="scientific">Pleurodeles waltl</name>
    <name type="common">Iberian ribbed newt</name>
    <dbReference type="NCBI Taxonomy" id="8319"/>
    <lineage>
        <taxon>Eukaryota</taxon>
        <taxon>Metazoa</taxon>
        <taxon>Chordata</taxon>
        <taxon>Craniata</taxon>
        <taxon>Vertebrata</taxon>
        <taxon>Euteleostomi</taxon>
        <taxon>Amphibia</taxon>
        <taxon>Batrachia</taxon>
        <taxon>Caudata</taxon>
        <taxon>Salamandroidea</taxon>
        <taxon>Salamandridae</taxon>
        <taxon>Pleurodelinae</taxon>
        <taxon>Pleurodeles</taxon>
    </lineage>
</organism>
<dbReference type="AlphaFoldDB" id="A0AAV7VJS5"/>
<comment type="caution">
    <text evidence="2">The sequence shown here is derived from an EMBL/GenBank/DDBJ whole genome shotgun (WGS) entry which is preliminary data.</text>
</comment>
<gene>
    <name evidence="2" type="ORF">NDU88_004985</name>
</gene>
<evidence type="ECO:0000256" key="1">
    <source>
        <dbReference type="SAM" id="MobiDB-lite"/>
    </source>
</evidence>
<reference evidence="2" key="1">
    <citation type="journal article" date="2022" name="bioRxiv">
        <title>Sequencing and chromosome-scale assembly of the giantPleurodeles waltlgenome.</title>
        <authorList>
            <person name="Brown T."/>
            <person name="Elewa A."/>
            <person name="Iarovenko S."/>
            <person name="Subramanian E."/>
            <person name="Araus A.J."/>
            <person name="Petzold A."/>
            <person name="Susuki M."/>
            <person name="Suzuki K.-i.T."/>
            <person name="Hayashi T."/>
            <person name="Toyoda A."/>
            <person name="Oliveira C."/>
            <person name="Osipova E."/>
            <person name="Leigh N.D."/>
            <person name="Simon A."/>
            <person name="Yun M.H."/>
        </authorList>
    </citation>
    <scope>NUCLEOTIDE SEQUENCE</scope>
    <source>
        <strain evidence="2">20211129_DDA</strain>
        <tissue evidence="2">Liver</tissue>
    </source>
</reference>
<proteinExistence type="predicted"/>
<accession>A0AAV7VJS5</accession>
<name>A0AAV7VJS5_PLEWA</name>
<evidence type="ECO:0000313" key="3">
    <source>
        <dbReference type="Proteomes" id="UP001066276"/>
    </source>
</evidence>
<sequence>MRQVRVVIRDSCEGEADLESETSAVTSSREERMAATGRGDGSPVPLGWNLLVHTLEEWEVVRDMESSAKRQSGVLEKSLTKREKGCTSVIGGHEETKISWVANTMDFEDCDPGRWHYGSRLVIYQTGGIEALHTDDGHEDG</sequence>
<keyword evidence="3" id="KW-1185">Reference proteome</keyword>
<dbReference type="EMBL" id="JANPWB010000003">
    <property type="protein sequence ID" value="KAJ1201171.1"/>
    <property type="molecule type" value="Genomic_DNA"/>
</dbReference>
<dbReference type="Proteomes" id="UP001066276">
    <property type="component" value="Chromosome 2_1"/>
</dbReference>
<feature type="region of interest" description="Disordered" evidence="1">
    <location>
        <begin position="17"/>
        <end position="41"/>
    </location>
</feature>
<evidence type="ECO:0000313" key="2">
    <source>
        <dbReference type="EMBL" id="KAJ1201171.1"/>
    </source>
</evidence>
<protein>
    <submittedName>
        <fullName evidence="2">Uncharacterized protein</fullName>
    </submittedName>
</protein>